<dbReference type="GO" id="GO:0046872">
    <property type="term" value="F:metal ion binding"/>
    <property type="evidence" value="ECO:0007669"/>
    <property type="project" value="UniProtKB-KW"/>
</dbReference>
<dbReference type="GeneID" id="87888594"/>
<accession>A0AAJ0GNS7</accession>
<evidence type="ECO:0000256" key="2">
    <source>
        <dbReference type="ARBA" id="ARBA00006333"/>
    </source>
</evidence>
<proteinExistence type="inferred from homology"/>
<reference evidence="5" key="2">
    <citation type="submission" date="2023-06" db="EMBL/GenBank/DDBJ databases">
        <authorList>
            <consortium name="Lawrence Berkeley National Laboratory"/>
            <person name="Mondo S.J."/>
            <person name="Hensen N."/>
            <person name="Bonometti L."/>
            <person name="Westerberg I."/>
            <person name="Brannstrom I.O."/>
            <person name="Guillou S."/>
            <person name="Cros-Aarteil S."/>
            <person name="Calhoun S."/>
            <person name="Haridas S."/>
            <person name="Kuo A."/>
            <person name="Pangilinan J."/>
            <person name="Riley R."/>
            <person name="Labutti K."/>
            <person name="Andreopoulos B."/>
            <person name="Lipzen A."/>
            <person name="Chen C."/>
            <person name="Yanf M."/>
            <person name="Daum C."/>
            <person name="Ng V."/>
            <person name="Clum A."/>
            <person name="Steindorff A."/>
            <person name="Ohm R."/>
            <person name="Martin F."/>
            <person name="Silar P."/>
            <person name="Natvig D."/>
            <person name="Lalanne C."/>
            <person name="Gautier V."/>
            <person name="Ament-Velasquez S.L."/>
            <person name="Kruys A."/>
            <person name="Hutchinson M.I."/>
            <person name="Powell A.J."/>
            <person name="Barry K."/>
            <person name="Miller A.N."/>
            <person name="Grigoriev I.V."/>
            <person name="Debuchy R."/>
            <person name="Gladieux P."/>
            <person name="Thoren M.H."/>
            <person name="Johannesson H."/>
        </authorList>
    </citation>
    <scope>NUCLEOTIDE SEQUENCE</scope>
    <source>
        <strain evidence="5">CBS 333.67</strain>
    </source>
</reference>
<keyword evidence="3 4" id="KW-0460">Magnesium</keyword>
<dbReference type="Proteomes" id="UP001273166">
    <property type="component" value="Unassembled WGS sequence"/>
</dbReference>
<dbReference type="EMBL" id="JAUDZG010000006">
    <property type="protein sequence ID" value="KAK3303374.1"/>
    <property type="molecule type" value="Genomic_DNA"/>
</dbReference>
<evidence type="ECO:0000313" key="5">
    <source>
        <dbReference type="EMBL" id="KAK3303374.1"/>
    </source>
</evidence>
<keyword evidence="6" id="KW-1185">Reference proteome</keyword>
<organism evidence="5 6">
    <name type="scientific">Chaetomium strumarium</name>
    <dbReference type="NCBI Taxonomy" id="1170767"/>
    <lineage>
        <taxon>Eukaryota</taxon>
        <taxon>Fungi</taxon>
        <taxon>Dikarya</taxon>
        <taxon>Ascomycota</taxon>
        <taxon>Pezizomycotina</taxon>
        <taxon>Sordariomycetes</taxon>
        <taxon>Sordariomycetidae</taxon>
        <taxon>Sordariales</taxon>
        <taxon>Chaetomiaceae</taxon>
        <taxon>Chaetomium</taxon>
    </lineage>
</organism>
<reference evidence="5" key="1">
    <citation type="journal article" date="2023" name="Mol. Phylogenet. Evol.">
        <title>Genome-scale phylogeny and comparative genomics of the fungal order Sordariales.</title>
        <authorList>
            <person name="Hensen N."/>
            <person name="Bonometti L."/>
            <person name="Westerberg I."/>
            <person name="Brannstrom I.O."/>
            <person name="Guillou S."/>
            <person name="Cros-Aarteil S."/>
            <person name="Calhoun S."/>
            <person name="Haridas S."/>
            <person name="Kuo A."/>
            <person name="Mondo S."/>
            <person name="Pangilinan J."/>
            <person name="Riley R."/>
            <person name="LaButti K."/>
            <person name="Andreopoulos B."/>
            <person name="Lipzen A."/>
            <person name="Chen C."/>
            <person name="Yan M."/>
            <person name="Daum C."/>
            <person name="Ng V."/>
            <person name="Clum A."/>
            <person name="Steindorff A."/>
            <person name="Ohm R.A."/>
            <person name="Martin F."/>
            <person name="Silar P."/>
            <person name="Natvig D.O."/>
            <person name="Lalanne C."/>
            <person name="Gautier V."/>
            <person name="Ament-Velasquez S.L."/>
            <person name="Kruys A."/>
            <person name="Hutchinson M.I."/>
            <person name="Powell A.J."/>
            <person name="Barry K."/>
            <person name="Miller A.N."/>
            <person name="Grigoriev I.V."/>
            <person name="Debuchy R."/>
            <person name="Gladieux P."/>
            <person name="Hiltunen Thoren M."/>
            <person name="Johannesson H."/>
        </authorList>
    </citation>
    <scope>NUCLEOTIDE SEQUENCE</scope>
    <source>
        <strain evidence="5">CBS 333.67</strain>
    </source>
</reference>
<dbReference type="Gene3D" id="1.10.600.10">
    <property type="entry name" value="Farnesyl Diphosphate Synthase"/>
    <property type="match status" value="1"/>
</dbReference>
<keyword evidence="4" id="KW-0456">Lyase</keyword>
<evidence type="ECO:0000256" key="1">
    <source>
        <dbReference type="ARBA" id="ARBA00001946"/>
    </source>
</evidence>
<dbReference type="InterPro" id="IPR034686">
    <property type="entry name" value="Terpene_cyclase-like_2"/>
</dbReference>
<evidence type="ECO:0000313" key="6">
    <source>
        <dbReference type="Proteomes" id="UP001273166"/>
    </source>
</evidence>
<gene>
    <name evidence="5" type="ORF">B0T15DRAFT_539985</name>
</gene>
<sequence length="360" mass="39961">MELEGNHPESAVSAHSLCSQQLRIPDLRPAFADWHQGINALYEQAKRAVDARLEGLIANERVLVKVKAADIGLFASGWFPAAPYAVLEAVAFYCVWLFLWDDAIDGASASSDGLAAEEYCRQSVAFVKHHLGLDEPGAVEPKAPTRVCGSFAEVGARICERCGLAQRHELFKHLKEYMEACVTEYRWRLSGKVPTVEQFYSWRLRTSSVDVMLDLSRILNGISLPEDILESAELAAMGLSVNKLLILINELFSLKKELRDGAYGNLIPITMRSSSVDLDAAARSVVQDIYNCIRDFDDNASILRGTVRREHGDKVADHLGTLIRAYQAIATTVLNFSVQSPRYGLLEDRQDDGSFVVTLR</sequence>
<evidence type="ECO:0000256" key="3">
    <source>
        <dbReference type="ARBA" id="ARBA00022842"/>
    </source>
</evidence>
<dbReference type="GO" id="GO:0008299">
    <property type="term" value="P:isoprenoid biosynthetic process"/>
    <property type="evidence" value="ECO:0007669"/>
    <property type="project" value="UniProtKB-ARBA"/>
</dbReference>
<dbReference type="AlphaFoldDB" id="A0AAJ0GNS7"/>
<comment type="similarity">
    <text evidence="2 4">Belongs to the terpene synthase family.</text>
</comment>
<dbReference type="SFLD" id="SFLDS00005">
    <property type="entry name" value="Isoprenoid_Synthase_Type_I"/>
    <property type="match status" value="1"/>
</dbReference>
<dbReference type="PANTHER" id="PTHR35201:SF4">
    <property type="entry name" value="BETA-PINACENE SYNTHASE-RELATED"/>
    <property type="match status" value="1"/>
</dbReference>
<keyword evidence="4" id="KW-0479">Metal-binding</keyword>
<name>A0AAJ0GNS7_9PEZI</name>
<dbReference type="PANTHER" id="PTHR35201">
    <property type="entry name" value="TERPENE SYNTHASE"/>
    <property type="match status" value="1"/>
</dbReference>
<dbReference type="RefSeq" id="XP_062719154.1">
    <property type="nucleotide sequence ID" value="XM_062869765.1"/>
</dbReference>
<dbReference type="InterPro" id="IPR008949">
    <property type="entry name" value="Isoprenoid_synthase_dom_sf"/>
</dbReference>
<dbReference type="EC" id="4.2.3.-" evidence="4"/>
<evidence type="ECO:0000256" key="4">
    <source>
        <dbReference type="RuleBase" id="RU366034"/>
    </source>
</evidence>
<protein>
    <recommendedName>
        <fullName evidence="4">Terpene synthase</fullName>
        <ecNumber evidence="4">4.2.3.-</ecNumber>
    </recommendedName>
</protein>
<dbReference type="SUPFAM" id="SSF48576">
    <property type="entry name" value="Terpenoid synthases"/>
    <property type="match status" value="1"/>
</dbReference>
<dbReference type="SFLD" id="SFLDG01020">
    <property type="entry name" value="Terpene_Cyclase_Like_2"/>
    <property type="match status" value="1"/>
</dbReference>
<dbReference type="Pfam" id="PF19086">
    <property type="entry name" value="Terpene_syn_C_2"/>
    <property type="match status" value="1"/>
</dbReference>
<comment type="caution">
    <text evidence="5">The sequence shown here is derived from an EMBL/GenBank/DDBJ whole genome shotgun (WGS) entry which is preliminary data.</text>
</comment>
<comment type="cofactor">
    <cofactor evidence="1 4">
        <name>Mg(2+)</name>
        <dbReference type="ChEBI" id="CHEBI:18420"/>
    </cofactor>
</comment>
<dbReference type="GO" id="GO:0010333">
    <property type="term" value="F:terpene synthase activity"/>
    <property type="evidence" value="ECO:0007669"/>
    <property type="project" value="InterPro"/>
</dbReference>